<evidence type="ECO:0000313" key="1">
    <source>
        <dbReference type="EMBL" id="KAK1935316.1"/>
    </source>
</evidence>
<evidence type="ECO:0000313" key="2">
    <source>
        <dbReference type="Proteomes" id="UP001195914"/>
    </source>
</evidence>
<proteinExistence type="predicted"/>
<organism evidence="1 2">
    <name type="scientific">Babesia divergens</name>
    <dbReference type="NCBI Taxonomy" id="32595"/>
    <lineage>
        <taxon>Eukaryota</taxon>
        <taxon>Sar</taxon>
        <taxon>Alveolata</taxon>
        <taxon>Apicomplexa</taxon>
        <taxon>Aconoidasida</taxon>
        <taxon>Piroplasmida</taxon>
        <taxon>Babesiidae</taxon>
        <taxon>Babesia</taxon>
    </lineage>
</organism>
<comment type="caution">
    <text evidence="1">The sequence shown here is derived from an EMBL/GenBank/DDBJ whole genome shotgun (WGS) entry which is preliminary data.</text>
</comment>
<reference evidence="1" key="1">
    <citation type="journal article" date="2014" name="Nucleic Acids Res.">
        <title>The evolutionary dynamics of variant antigen genes in Babesia reveal a history of genomic innovation underlying host-parasite interaction.</title>
        <authorList>
            <person name="Jackson A.P."/>
            <person name="Otto T.D."/>
            <person name="Darby A."/>
            <person name="Ramaprasad A."/>
            <person name="Xia D."/>
            <person name="Echaide I.E."/>
            <person name="Farber M."/>
            <person name="Gahlot S."/>
            <person name="Gamble J."/>
            <person name="Gupta D."/>
            <person name="Gupta Y."/>
            <person name="Jackson L."/>
            <person name="Malandrin L."/>
            <person name="Malas T.B."/>
            <person name="Moussa E."/>
            <person name="Nair M."/>
            <person name="Reid A.J."/>
            <person name="Sanders M."/>
            <person name="Sharma J."/>
            <person name="Tracey A."/>
            <person name="Quail M.A."/>
            <person name="Weir W."/>
            <person name="Wastling J.M."/>
            <person name="Hall N."/>
            <person name="Willadsen P."/>
            <person name="Lingelbach K."/>
            <person name="Shiels B."/>
            <person name="Tait A."/>
            <person name="Berriman M."/>
            <person name="Allred D.R."/>
            <person name="Pain A."/>
        </authorList>
    </citation>
    <scope>NUCLEOTIDE SEQUENCE</scope>
    <source>
        <strain evidence="1">1802A</strain>
    </source>
</reference>
<dbReference type="AlphaFoldDB" id="A0AAD9LGE3"/>
<gene>
    <name evidence="1" type="ORF">X943_003457</name>
</gene>
<accession>A0AAD9LGE3</accession>
<sequence>MLLWLYGLRFQKTFPSLVSRCKSLCSPFGNSFNPDAFCYYIYTSSFLAPLAIISTIETSDSAQNVFSSSSEFSKFLYPSDPSKLFEAFCEYVRKIFVALKFLCIQCDRNAGHAGWQYCYFGQKCSEKFLGNSLDSPPSSASSGFCSSCPNSGAYLCTAINKDKVHDHCNGSASTQNSCLGFGSTSTSCDPSSAHPQSNGQGKTCTPCPHPLLNFLIADFSDSQSSDSKSLFKLPKDSSVPPMGFSKDHLPTPGRNGHVLHGAIKYFCLDGFYPLTRLVQFSLCVSRTPPETLGELFAFFVKFKDSGVFKNNFESYVSEEPGWYSGSDLKKALEDLYGSHSGSHSDLKSLSSCDGGSTCGKYLYPLTENAYKDFIEDFLDTYLSWVCYSAEKFKEKLEDFYNEALTKSLQCCLKSSGSCEKIVTCPCALPFLYSFGFGFWGPKTLSGGKKSCQNFVTQLGKVLEENSPLDLLIKQ</sequence>
<protein>
    <submittedName>
        <fullName evidence="1">57-kDa merozoite antigen</fullName>
    </submittedName>
</protein>
<name>A0AAD9LGE3_BABDI</name>
<feature type="non-terminal residue" evidence="1">
    <location>
        <position position="474"/>
    </location>
</feature>
<keyword evidence="2" id="KW-1185">Reference proteome</keyword>
<keyword evidence="1" id="KW-0477">Merozoite</keyword>
<reference evidence="1" key="2">
    <citation type="submission" date="2021-05" db="EMBL/GenBank/DDBJ databases">
        <authorList>
            <person name="Pain A."/>
        </authorList>
    </citation>
    <scope>NUCLEOTIDE SEQUENCE</scope>
    <source>
        <strain evidence="1">1802A</strain>
    </source>
</reference>
<dbReference type="Proteomes" id="UP001195914">
    <property type="component" value="Unassembled WGS sequence"/>
</dbReference>
<dbReference type="EMBL" id="JAHBMH010000055">
    <property type="protein sequence ID" value="KAK1935316.1"/>
    <property type="molecule type" value="Genomic_DNA"/>
</dbReference>